<accession>A0ABS1VYJ2</accession>
<feature type="transmembrane region" description="Helical" evidence="1">
    <location>
        <begin position="12"/>
        <end position="29"/>
    </location>
</feature>
<evidence type="ECO:0000313" key="3">
    <source>
        <dbReference type="Proteomes" id="UP000598996"/>
    </source>
</evidence>
<dbReference type="Proteomes" id="UP000598996">
    <property type="component" value="Unassembled WGS sequence"/>
</dbReference>
<keyword evidence="3" id="KW-1185">Reference proteome</keyword>
<keyword evidence="1" id="KW-0812">Transmembrane</keyword>
<keyword evidence="1" id="KW-1133">Transmembrane helix</keyword>
<reference evidence="2 3" key="1">
    <citation type="submission" date="2021-01" db="EMBL/GenBank/DDBJ databases">
        <title>Actinoplanes sp. nov. LDG1-01 isolated from lichen.</title>
        <authorList>
            <person name="Saeng-In P."/>
            <person name="Phongsopitanun W."/>
            <person name="Kanchanasin P."/>
            <person name="Yuki M."/>
            <person name="Kudo T."/>
            <person name="Ohkuma M."/>
            <person name="Tanasupawat S."/>
        </authorList>
    </citation>
    <scope>NUCLEOTIDE SEQUENCE [LARGE SCALE GENOMIC DNA]</scope>
    <source>
        <strain evidence="2 3">LDG1-01</strain>
    </source>
</reference>
<feature type="transmembrane region" description="Helical" evidence="1">
    <location>
        <begin position="35"/>
        <end position="53"/>
    </location>
</feature>
<sequence>MWFFGAVARWRAWFLVAALALAVLLQTAFPLQLAGFGLTFGLMFLSFFGYLKYRPVTLDPVASPGLVLSAAAFTFLGTNLVSDDIGDLIAGRDDMLWWGDIPSGALWVLLVAYWWYLALGPQGVEIRADGVHDRQPLGRMFVPWEALGSATVGRRNEIFLRIVRPELVVRRGLRLQPSTINPVVDAGYLASVINARLETGDNAPLPQS</sequence>
<evidence type="ECO:0008006" key="4">
    <source>
        <dbReference type="Google" id="ProtNLM"/>
    </source>
</evidence>
<evidence type="ECO:0000313" key="2">
    <source>
        <dbReference type="EMBL" id="MBL7259498.1"/>
    </source>
</evidence>
<dbReference type="RefSeq" id="WP_202996195.1">
    <property type="nucleotide sequence ID" value="NZ_JAENHO010000011.1"/>
</dbReference>
<keyword evidence="1" id="KW-0472">Membrane</keyword>
<feature type="transmembrane region" description="Helical" evidence="1">
    <location>
        <begin position="101"/>
        <end position="119"/>
    </location>
</feature>
<gene>
    <name evidence="2" type="ORF">JKJ07_34795</name>
</gene>
<dbReference type="EMBL" id="JAENHO010000011">
    <property type="protein sequence ID" value="MBL7259498.1"/>
    <property type="molecule type" value="Genomic_DNA"/>
</dbReference>
<protein>
    <recommendedName>
        <fullName evidence="4">DUF304 domain-containing protein</fullName>
    </recommendedName>
</protein>
<evidence type="ECO:0000256" key="1">
    <source>
        <dbReference type="SAM" id="Phobius"/>
    </source>
</evidence>
<feature type="transmembrane region" description="Helical" evidence="1">
    <location>
        <begin position="65"/>
        <end position="81"/>
    </location>
</feature>
<name>A0ABS1VYJ2_9ACTN</name>
<organism evidence="2 3">
    <name type="scientific">Paractinoplanes lichenicola</name>
    <dbReference type="NCBI Taxonomy" id="2802976"/>
    <lineage>
        <taxon>Bacteria</taxon>
        <taxon>Bacillati</taxon>
        <taxon>Actinomycetota</taxon>
        <taxon>Actinomycetes</taxon>
        <taxon>Micromonosporales</taxon>
        <taxon>Micromonosporaceae</taxon>
        <taxon>Paractinoplanes</taxon>
    </lineage>
</organism>
<proteinExistence type="predicted"/>
<comment type="caution">
    <text evidence="2">The sequence shown here is derived from an EMBL/GenBank/DDBJ whole genome shotgun (WGS) entry which is preliminary data.</text>
</comment>